<evidence type="ECO:0000259" key="6">
    <source>
        <dbReference type="PROSITE" id="PS51007"/>
    </source>
</evidence>
<dbReference type="InterPro" id="IPR036909">
    <property type="entry name" value="Cyt_c-like_dom_sf"/>
</dbReference>
<evidence type="ECO:0000256" key="3">
    <source>
        <dbReference type="ARBA" id="ARBA00023004"/>
    </source>
</evidence>
<keyword evidence="3 4" id="KW-0408">Iron</keyword>
<dbReference type="GO" id="GO:0046872">
    <property type="term" value="F:metal ion binding"/>
    <property type="evidence" value="ECO:0007669"/>
    <property type="project" value="UniProtKB-KW"/>
</dbReference>
<dbReference type="InterPro" id="IPR009056">
    <property type="entry name" value="Cyt_c-like_dom"/>
</dbReference>
<keyword evidence="2 4" id="KW-0479">Metal-binding</keyword>
<reference evidence="7 8" key="1">
    <citation type="submission" date="2018-12" db="EMBL/GenBank/DDBJ databases">
        <authorList>
            <person name="Criscuolo A."/>
        </authorList>
    </citation>
    <scope>NUCLEOTIDE SEQUENCE [LARGE SCALE GENOMIC DNA]</scope>
    <source>
        <strain evidence="7">ACIP1116281</strain>
    </source>
</reference>
<dbReference type="Pfam" id="PF13442">
    <property type="entry name" value="Cytochrome_CBB3"/>
    <property type="match status" value="1"/>
</dbReference>
<dbReference type="Gene3D" id="1.10.760.10">
    <property type="entry name" value="Cytochrome c-like domain"/>
    <property type="match status" value="1"/>
</dbReference>
<evidence type="ECO:0000256" key="4">
    <source>
        <dbReference type="PROSITE-ProRule" id="PRU00433"/>
    </source>
</evidence>
<accession>A0A3S5D3L0</accession>
<keyword evidence="5" id="KW-0812">Transmembrane</keyword>
<keyword evidence="1 4" id="KW-0349">Heme</keyword>
<dbReference type="GO" id="GO:0020037">
    <property type="term" value="F:heme binding"/>
    <property type="evidence" value="ECO:0007669"/>
    <property type="project" value="InterPro"/>
</dbReference>
<organism evidence="7 8">
    <name type="scientific">Devosia equisanguinis</name>
    <dbReference type="NCBI Taxonomy" id="2490941"/>
    <lineage>
        <taxon>Bacteria</taxon>
        <taxon>Pseudomonadati</taxon>
        <taxon>Pseudomonadota</taxon>
        <taxon>Alphaproteobacteria</taxon>
        <taxon>Hyphomicrobiales</taxon>
        <taxon>Devosiaceae</taxon>
        <taxon>Devosia</taxon>
    </lineage>
</organism>
<dbReference type="AlphaFoldDB" id="A0A3S5D3L0"/>
<evidence type="ECO:0000256" key="1">
    <source>
        <dbReference type="ARBA" id="ARBA00022617"/>
    </source>
</evidence>
<dbReference type="PROSITE" id="PS51007">
    <property type="entry name" value="CYTC"/>
    <property type="match status" value="1"/>
</dbReference>
<evidence type="ECO:0000313" key="7">
    <source>
        <dbReference type="EMBL" id="VDS05947.1"/>
    </source>
</evidence>
<dbReference type="EMBL" id="UZWD01000038">
    <property type="protein sequence ID" value="VDS05947.1"/>
    <property type="molecule type" value="Genomic_DNA"/>
</dbReference>
<evidence type="ECO:0000256" key="5">
    <source>
        <dbReference type="SAM" id="Phobius"/>
    </source>
</evidence>
<protein>
    <submittedName>
        <fullName evidence="7">Cytochrome c</fullName>
    </submittedName>
</protein>
<feature type="transmembrane region" description="Helical" evidence="5">
    <location>
        <begin position="21"/>
        <end position="40"/>
    </location>
</feature>
<dbReference type="Proteomes" id="UP000268844">
    <property type="component" value="Unassembled WGS sequence"/>
</dbReference>
<evidence type="ECO:0000256" key="2">
    <source>
        <dbReference type="ARBA" id="ARBA00022723"/>
    </source>
</evidence>
<gene>
    <name evidence="7" type="ORF">DEVEQU_03094</name>
</gene>
<keyword evidence="8" id="KW-1185">Reference proteome</keyword>
<sequence>MVLAQVLTDEIAVGGFILRRLFFRAAAALAVAAVVIPVYAQHAGGDAKPPVIGDLPEVAPTEQVSSDSIDTSERTIWDGVFTAEQAAAGAPLYTQYCQGCHGKTGRGTPGGPGVTGANLNKKWEETSLLDFYTFARTNMPPGNAGKIGSEQDYVNIVAYIMELHGAEPGDKQLVWNEEQLGNIYIVRKPKD</sequence>
<name>A0A3S5D3L0_9HYPH</name>
<dbReference type="GO" id="GO:0009055">
    <property type="term" value="F:electron transfer activity"/>
    <property type="evidence" value="ECO:0007669"/>
    <property type="project" value="InterPro"/>
</dbReference>
<keyword evidence="5" id="KW-1133">Transmembrane helix</keyword>
<feature type="domain" description="Cytochrome c" evidence="6">
    <location>
        <begin position="84"/>
        <end position="164"/>
    </location>
</feature>
<keyword evidence="5" id="KW-0472">Membrane</keyword>
<proteinExistence type="predicted"/>
<evidence type="ECO:0000313" key="8">
    <source>
        <dbReference type="Proteomes" id="UP000268844"/>
    </source>
</evidence>
<dbReference type="SUPFAM" id="SSF46626">
    <property type="entry name" value="Cytochrome c"/>
    <property type="match status" value="1"/>
</dbReference>